<keyword evidence="2" id="KW-0131">Cell cycle</keyword>
<dbReference type="InterPro" id="IPR050696">
    <property type="entry name" value="FtsA/MreB"/>
</dbReference>
<accession>A0A0G1RKM8</accession>
<dbReference type="Pfam" id="PF14450">
    <property type="entry name" value="FtsA"/>
    <property type="match status" value="1"/>
</dbReference>
<dbReference type="AlphaFoldDB" id="A0A0G1RKM8"/>
<dbReference type="SUPFAM" id="SSF53067">
    <property type="entry name" value="Actin-like ATPase domain"/>
    <property type="match status" value="2"/>
</dbReference>
<reference evidence="2 3" key="1">
    <citation type="journal article" date="2015" name="Nature">
        <title>rRNA introns, odd ribosomes, and small enigmatic genomes across a large radiation of phyla.</title>
        <authorList>
            <person name="Brown C.T."/>
            <person name="Hug L.A."/>
            <person name="Thomas B.C."/>
            <person name="Sharon I."/>
            <person name="Castelle C.J."/>
            <person name="Singh A."/>
            <person name="Wilkins M.J."/>
            <person name="Williams K.H."/>
            <person name="Banfield J.F."/>
        </authorList>
    </citation>
    <scope>NUCLEOTIDE SEQUENCE [LARGE SCALE GENOMIC DNA]</scope>
</reference>
<proteinExistence type="predicted"/>
<organism evidence="2 3">
    <name type="scientific">candidate division WWE3 bacterium GW2011_GWB1_47_11</name>
    <dbReference type="NCBI Taxonomy" id="1619117"/>
    <lineage>
        <taxon>Bacteria</taxon>
        <taxon>Katanobacteria</taxon>
    </lineage>
</organism>
<evidence type="ECO:0000313" key="2">
    <source>
        <dbReference type="EMBL" id="KKU57874.1"/>
    </source>
</evidence>
<dbReference type="Proteomes" id="UP000034684">
    <property type="component" value="Unassembled WGS sequence"/>
</dbReference>
<evidence type="ECO:0000259" key="1">
    <source>
        <dbReference type="SMART" id="SM00842"/>
    </source>
</evidence>
<name>A0A0G1RKM8_UNCKA</name>
<dbReference type="PANTHER" id="PTHR32432:SF3">
    <property type="entry name" value="ETHANOLAMINE UTILIZATION PROTEIN EUTJ"/>
    <property type="match status" value="1"/>
</dbReference>
<dbReference type="Gene3D" id="3.30.420.40">
    <property type="match status" value="2"/>
</dbReference>
<keyword evidence="2" id="KW-0132">Cell division</keyword>
<dbReference type="EMBL" id="LCNN01000004">
    <property type="protein sequence ID" value="KKU57874.1"/>
    <property type="molecule type" value="Genomic_DNA"/>
</dbReference>
<evidence type="ECO:0000313" key="3">
    <source>
        <dbReference type="Proteomes" id="UP000034684"/>
    </source>
</evidence>
<gene>
    <name evidence="2" type="ORF">UX79_C0004G0030</name>
</gene>
<sequence>MTLLSGFFGEQKKSSSFLACDIGSETVKCLAFSFSNGASVAEIVGVGRAKLMHGSARAGSIIDLDEVEDAVRNAMLQAVGELDEKVTSVVFGVSGDLSFGMTTTIRATRPTDSVISQQEVNDIFGKIYDASYDQVQNEIAEVTGMSDLEIERITSSVVYTKINGKYVKDPVGQTGQKLELALFTAYCPTYHIKALQTLAKKLRLNIVAIGSQMYALVKSLKYSKGDALDCVVLDVGGEYTQAGVVFGGGILTMRTLPIGGSHATEAISKNLGITYLDAEDKKAQYSFDKLPEEESLRVQGSLHDVMDVWLSGVEELFGDFTGVKTFAPKIYLVGGGVILPDVLNCVKNEPWTKGIPFKSPPEFSKLSLENLPKVMDATGRADVCDLLLPASLSIIYMETKGCL</sequence>
<dbReference type="GO" id="GO:0051301">
    <property type="term" value="P:cell division"/>
    <property type="evidence" value="ECO:0007669"/>
    <property type="project" value="UniProtKB-KW"/>
</dbReference>
<dbReference type="InterPro" id="IPR043129">
    <property type="entry name" value="ATPase_NBD"/>
</dbReference>
<protein>
    <submittedName>
        <fullName evidence="2">Actin-like protein ATPase involved in cell division-like protein</fullName>
    </submittedName>
</protein>
<feature type="domain" description="SHS2" evidence="1">
    <location>
        <begin position="17"/>
        <end position="220"/>
    </location>
</feature>
<dbReference type="SMART" id="SM00842">
    <property type="entry name" value="FtsA"/>
    <property type="match status" value="1"/>
</dbReference>
<dbReference type="PANTHER" id="PTHR32432">
    <property type="entry name" value="CELL DIVISION PROTEIN FTSA-RELATED"/>
    <property type="match status" value="1"/>
</dbReference>
<dbReference type="InterPro" id="IPR003494">
    <property type="entry name" value="SHS2_FtsA"/>
</dbReference>
<comment type="caution">
    <text evidence="2">The sequence shown here is derived from an EMBL/GenBank/DDBJ whole genome shotgun (WGS) entry which is preliminary data.</text>
</comment>